<keyword evidence="2" id="KW-1185">Reference proteome</keyword>
<dbReference type="EMBL" id="JAWDGP010006242">
    <property type="protein sequence ID" value="KAK3744843.1"/>
    <property type="molecule type" value="Genomic_DNA"/>
</dbReference>
<dbReference type="AlphaFoldDB" id="A0AAE0YGV1"/>
<reference evidence="1" key="1">
    <citation type="journal article" date="2023" name="G3 (Bethesda)">
        <title>A reference genome for the long-term kleptoplast-retaining sea slug Elysia crispata morphotype clarki.</title>
        <authorList>
            <person name="Eastman K.E."/>
            <person name="Pendleton A.L."/>
            <person name="Shaikh M.A."/>
            <person name="Suttiyut T."/>
            <person name="Ogas R."/>
            <person name="Tomko P."/>
            <person name="Gavelis G."/>
            <person name="Widhalm J.R."/>
            <person name="Wisecaver J.H."/>
        </authorList>
    </citation>
    <scope>NUCLEOTIDE SEQUENCE</scope>
    <source>
        <strain evidence="1">ECLA1</strain>
    </source>
</reference>
<proteinExistence type="predicted"/>
<evidence type="ECO:0000313" key="2">
    <source>
        <dbReference type="Proteomes" id="UP001283361"/>
    </source>
</evidence>
<gene>
    <name evidence="1" type="ORF">RRG08_050782</name>
</gene>
<sequence>MVKCNNSRFEARVQQTCQLHSLWWSDKDIAITEVSASSCTDVHDRSSSASSSPLELDGCIPPTRDISLLYIVACLSSSATAVSIPTSSDTGNCDQDVSPPPSIAAGPCHSFPSTIEVVSSSDALSLFYQYSSCKEKKLYTCPVCKILDNHMLKMICCDKPGCDQCCHGFTSNVLG</sequence>
<organism evidence="1 2">
    <name type="scientific">Elysia crispata</name>
    <name type="common">lettuce slug</name>
    <dbReference type="NCBI Taxonomy" id="231223"/>
    <lineage>
        <taxon>Eukaryota</taxon>
        <taxon>Metazoa</taxon>
        <taxon>Spiralia</taxon>
        <taxon>Lophotrochozoa</taxon>
        <taxon>Mollusca</taxon>
        <taxon>Gastropoda</taxon>
        <taxon>Heterobranchia</taxon>
        <taxon>Euthyneura</taxon>
        <taxon>Panpulmonata</taxon>
        <taxon>Sacoglossa</taxon>
        <taxon>Placobranchoidea</taxon>
        <taxon>Plakobranchidae</taxon>
        <taxon>Elysia</taxon>
    </lineage>
</organism>
<protein>
    <submittedName>
        <fullName evidence="1">Uncharacterized protein</fullName>
    </submittedName>
</protein>
<accession>A0AAE0YGV1</accession>
<name>A0AAE0YGV1_9GAST</name>
<evidence type="ECO:0000313" key="1">
    <source>
        <dbReference type="EMBL" id="KAK3744843.1"/>
    </source>
</evidence>
<dbReference type="Proteomes" id="UP001283361">
    <property type="component" value="Unassembled WGS sequence"/>
</dbReference>
<comment type="caution">
    <text evidence="1">The sequence shown here is derived from an EMBL/GenBank/DDBJ whole genome shotgun (WGS) entry which is preliminary data.</text>
</comment>